<dbReference type="RefSeq" id="WP_119199541.1">
    <property type="nucleotide sequence ID" value="NZ_JBBNFJ010000005.1"/>
</dbReference>
<dbReference type="Proteomes" id="UP000284242">
    <property type="component" value="Unassembled WGS sequence"/>
</dbReference>
<gene>
    <name evidence="2" type="ORF">DWX77_06165</name>
</gene>
<organism evidence="2 3">
    <name type="scientific">Blautia obeum</name>
    <dbReference type="NCBI Taxonomy" id="40520"/>
    <lineage>
        <taxon>Bacteria</taxon>
        <taxon>Bacillati</taxon>
        <taxon>Bacillota</taxon>
        <taxon>Clostridia</taxon>
        <taxon>Lachnospirales</taxon>
        <taxon>Lachnospiraceae</taxon>
        <taxon>Blautia</taxon>
    </lineage>
</organism>
<comment type="caution">
    <text evidence="2">The sequence shown here is derived from an EMBL/GenBank/DDBJ whole genome shotgun (WGS) entry which is preliminary data.</text>
</comment>
<proteinExistence type="inferred from homology"/>
<evidence type="ECO:0000313" key="2">
    <source>
        <dbReference type="EMBL" id="RGS75026.1"/>
    </source>
</evidence>
<accession>A0A412L1H2</accession>
<comment type="similarity">
    <text evidence="1">Belongs to the phD/YefM antitoxin family.</text>
</comment>
<reference evidence="2 3" key="1">
    <citation type="submission" date="2018-08" db="EMBL/GenBank/DDBJ databases">
        <title>A genome reference for cultivated species of the human gut microbiota.</title>
        <authorList>
            <person name="Zou Y."/>
            <person name="Xue W."/>
            <person name="Luo G."/>
        </authorList>
    </citation>
    <scope>NUCLEOTIDE SEQUENCE [LARGE SCALE GENOMIC DNA]</scope>
    <source>
        <strain evidence="2 3">AF21-24</strain>
    </source>
</reference>
<dbReference type="InterPro" id="IPR036165">
    <property type="entry name" value="YefM-like_sf"/>
</dbReference>
<dbReference type="AlphaFoldDB" id="A0A412L1H2"/>
<evidence type="ECO:0008006" key="4">
    <source>
        <dbReference type="Google" id="ProtNLM"/>
    </source>
</evidence>
<dbReference type="SUPFAM" id="SSF143120">
    <property type="entry name" value="YefM-like"/>
    <property type="match status" value="1"/>
</dbReference>
<evidence type="ECO:0000313" key="3">
    <source>
        <dbReference type="Proteomes" id="UP000284242"/>
    </source>
</evidence>
<protein>
    <recommendedName>
        <fullName evidence="4">Prevent-host-death protein</fullName>
    </recommendedName>
</protein>
<name>A0A412L1H2_9FIRM</name>
<evidence type="ECO:0000256" key="1">
    <source>
        <dbReference type="ARBA" id="ARBA00009981"/>
    </source>
</evidence>
<dbReference type="EMBL" id="QRVV01000012">
    <property type="protein sequence ID" value="RGS75026.1"/>
    <property type="molecule type" value="Genomic_DNA"/>
</dbReference>
<sequence length="96" mass="11135">MPNIKPISDLRNYATVLETVQVGKPLYLTKNGRGCYTVMNIDEQEEQREKAEKYDRMQAQLRLMCELADGRRSGEEEGWISSDDVRNHFRARANAK</sequence>